<dbReference type="Gene3D" id="2.60.120.200">
    <property type="match status" value="1"/>
</dbReference>
<organism evidence="1 2">
    <name type="scientific">Flavobacterium lacus</name>
    <dbReference type="NCBI Taxonomy" id="1353778"/>
    <lineage>
        <taxon>Bacteria</taxon>
        <taxon>Pseudomonadati</taxon>
        <taxon>Bacteroidota</taxon>
        <taxon>Flavobacteriia</taxon>
        <taxon>Flavobacteriales</taxon>
        <taxon>Flavobacteriaceae</taxon>
        <taxon>Flavobacterium</taxon>
    </lineage>
</organism>
<sequence length="248" mass="27399">MKKLYKIGFVILVFISIRCEKTNEENVVQNLNCLPTNLQNGVVAFYSFGNGSLNDSSGNNYNLTNPTSATSGIDRAGNPNCAYQFNHSNNEFLKYTDPTFLNNLPANNLSVSFWYKSNNQNNIYGYGVFISRDDQLSCTNTSRGEWSIGFSNGFLITNLPNGGLSNTGIVNTNWQHVVISSNNTNNQMYVNGILVSSGIGSYSCPILNQGDLFIGKFYDGLIDDIIIYNRVVTPSEVTELYNLSACCD</sequence>
<dbReference type="AlphaFoldDB" id="A0A328WPY6"/>
<reference evidence="1 2" key="1">
    <citation type="submission" date="2018-06" db="EMBL/GenBank/DDBJ databases">
        <title>Genomic Encyclopedia of Type Strains, Phase III (KMG-III): the genomes of soil and plant-associated and newly described type strains.</title>
        <authorList>
            <person name="Whitman W."/>
        </authorList>
    </citation>
    <scope>NUCLEOTIDE SEQUENCE [LARGE SCALE GENOMIC DNA]</scope>
    <source>
        <strain evidence="1 2">CGMCC 1.12504</strain>
    </source>
</reference>
<dbReference type="Proteomes" id="UP000249518">
    <property type="component" value="Unassembled WGS sequence"/>
</dbReference>
<name>A0A328WPY6_9FLAO</name>
<dbReference type="GO" id="GO:0004553">
    <property type="term" value="F:hydrolase activity, hydrolyzing O-glycosyl compounds"/>
    <property type="evidence" value="ECO:0007669"/>
    <property type="project" value="UniProtKB-ARBA"/>
</dbReference>
<comment type="caution">
    <text evidence="1">The sequence shown here is derived from an EMBL/GenBank/DDBJ whole genome shotgun (WGS) entry which is preliminary data.</text>
</comment>
<dbReference type="GO" id="GO:0030246">
    <property type="term" value="F:carbohydrate binding"/>
    <property type="evidence" value="ECO:0007669"/>
    <property type="project" value="UniProtKB-KW"/>
</dbReference>
<dbReference type="Pfam" id="PF13385">
    <property type="entry name" value="Laminin_G_3"/>
    <property type="match status" value="1"/>
</dbReference>
<proteinExistence type="predicted"/>
<dbReference type="OrthoDB" id="832379at2"/>
<dbReference type="RefSeq" id="WP_112085598.1">
    <property type="nucleotide sequence ID" value="NZ_QLSV01000005.1"/>
</dbReference>
<dbReference type="SUPFAM" id="SSF49899">
    <property type="entry name" value="Concanavalin A-like lectins/glucanases"/>
    <property type="match status" value="1"/>
</dbReference>
<gene>
    <name evidence="1" type="ORF">B0I10_10510</name>
</gene>
<evidence type="ECO:0000313" key="1">
    <source>
        <dbReference type="EMBL" id="RAR48402.1"/>
    </source>
</evidence>
<protein>
    <submittedName>
        <fullName evidence="1">Concanavalin A-like lectin/glucanase superfamily protein</fullName>
    </submittedName>
</protein>
<accession>A0A328WPY6</accession>
<dbReference type="EMBL" id="QLSV01000005">
    <property type="protein sequence ID" value="RAR48402.1"/>
    <property type="molecule type" value="Genomic_DNA"/>
</dbReference>
<evidence type="ECO:0000313" key="2">
    <source>
        <dbReference type="Proteomes" id="UP000249518"/>
    </source>
</evidence>
<keyword evidence="1" id="KW-0430">Lectin</keyword>
<dbReference type="InterPro" id="IPR013320">
    <property type="entry name" value="ConA-like_dom_sf"/>
</dbReference>
<keyword evidence="2" id="KW-1185">Reference proteome</keyword>
<dbReference type="GO" id="GO:0005975">
    <property type="term" value="P:carbohydrate metabolic process"/>
    <property type="evidence" value="ECO:0007669"/>
    <property type="project" value="UniProtKB-ARBA"/>
</dbReference>